<dbReference type="PANTHER" id="PTHR42698:SF1">
    <property type="entry name" value="GTPASE ERA, MITOCHONDRIAL"/>
    <property type="match status" value="1"/>
</dbReference>
<evidence type="ECO:0000313" key="4">
    <source>
        <dbReference type="Proteomes" id="UP001233673"/>
    </source>
</evidence>
<comment type="caution">
    <text evidence="3">The sequence shown here is derived from an EMBL/GenBank/DDBJ whole genome shotgun (WGS) entry which is preliminary data.</text>
</comment>
<dbReference type="EMBL" id="JASNFN010000035">
    <property type="protein sequence ID" value="MDP5184997.1"/>
    <property type="molecule type" value="Genomic_DNA"/>
</dbReference>
<keyword evidence="1" id="KW-0812">Transmembrane</keyword>
<evidence type="ECO:0000259" key="2">
    <source>
        <dbReference type="Pfam" id="PF01926"/>
    </source>
</evidence>
<feature type="transmembrane region" description="Helical" evidence="1">
    <location>
        <begin position="426"/>
        <end position="447"/>
    </location>
</feature>
<sequence>MRRSDGALADRLAALRGAVEVADGRLSAPEVGRARAVLAKAGAREALGDATVVALAGATGSGKSTLFNALSGSEVSTPGVRRPTTGVAHATVWGAADDGSDRLLDWLQVPRRHRREPEPALDGLVLLDLPDHDSVRLEHRLEVDRLVELVDVLVWVLDPQKYADAAVHERYLAPLAGHAGVLLVVLNQVDRLDEAAARACLADLRGLLDREGLDATPLLAVSGRTGDGLAELRGELARRVRARRAAGERLLADVRGSAAELAAHCPETAAGRSRRWGRGVGEDPAREPADDLTDALAAAAGVPTVVTAVERSTRREGTGRTGWPLVRWTRRLRADPVERLHLGDERARTSLPPAGAVERARMATAVREARDAVGEGLAPAWRDELRRTAEVSEERLADALDRAVGGADLGPDRVPLWQRAAAGLQWLLLATALVGALWLLALVALGFLQLDDVVPLPRVEGIPLPTLLLVGGLLAGLLLALVSRPLVALRARRRGRAAGRRLRAAVREVAEEELLAPMTEVRADADRFCAAVFRAR</sequence>
<proteinExistence type="predicted"/>
<evidence type="ECO:0000313" key="3">
    <source>
        <dbReference type="EMBL" id="MDP5184997.1"/>
    </source>
</evidence>
<dbReference type="InterPro" id="IPR027417">
    <property type="entry name" value="P-loop_NTPase"/>
</dbReference>
<keyword evidence="1" id="KW-0472">Membrane</keyword>
<protein>
    <submittedName>
        <fullName evidence="3">50S ribosome-binding GTPase</fullName>
    </submittedName>
</protein>
<accession>A0ABT9IHE3</accession>
<keyword evidence="4" id="KW-1185">Reference proteome</keyword>
<name>A0ABT9IHE3_9ACTN</name>
<dbReference type="InterPro" id="IPR006073">
    <property type="entry name" value="GTP-bd"/>
</dbReference>
<dbReference type="Pfam" id="PF01926">
    <property type="entry name" value="MMR_HSR1"/>
    <property type="match status" value="1"/>
</dbReference>
<dbReference type="SUPFAM" id="SSF52540">
    <property type="entry name" value="P-loop containing nucleoside triphosphate hydrolases"/>
    <property type="match status" value="1"/>
</dbReference>
<dbReference type="Proteomes" id="UP001233673">
    <property type="component" value="Unassembled WGS sequence"/>
</dbReference>
<feature type="transmembrane region" description="Helical" evidence="1">
    <location>
        <begin position="467"/>
        <end position="487"/>
    </location>
</feature>
<evidence type="ECO:0000256" key="1">
    <source>
        <dbReference type="SAM" id="Phobius"/>
    </source>
</evidence>
<organism evidence="3 4">
    <name type="scientific">Blastococcus carthaginiensis</name>
    <dbReference type="NCBI Taxonomy" id="3050034"/>
    <lineage>
        <taxon>Bacteria</taxon>
        <taxon>Bacillati</taxon>
        <taxon>Actinomycetota</taxon>
        <taxon>Actinomycetes</taxon>
        <taxon>Geodermatophilales</taxon>
        <taxon>Geodermatophilaceae</taxon>
        <taxon>Blastococcus</taxon>
    </lineage>
</organism>
<feature type="domain" description="G" evidence="2">
    <location>
        <begin position="53"/>
        <end position="165"/>
    </location>
</feature>
<dbReference type="PANTHER" id="PTHR42698">
    <property type="entry name" value="GTPASE ERA"/>
    <property type="match status" value="1"/>
</dbReference>
<reference evidence="4" key="1">
    <citation type="submission" date="2023-05" db="EMBL/GenBank/DDBJ databases">
        <title>Draft genome of Pseudofrankia sp. BMG5.37.</title>
        <authorList>
            <person name="Gtari M."/>
            <person name="Ghodhbane F."/>
            <person name="Sbissi I."/>
        </authorList>
    </citation>
    <scope>NUCLEOTIDE SEQUENCE [LARGE SCALE GENOMIC DNA]</scope>
    <source>
        <strain evidence="4">BMG 814</strain>
    </source>
</reference>
<dbReference type="Gene3D" id="3.40.50.300">
    <property type="entry name" value="P-loop containing nucleotide triphosphate hydrolases"/>
    <property type="match status" value="1"/>
</dbReference>
<dbReference type="RefSeq" id="WP_306001533.1">
    <property type="nucleotide sequence ID" value="NZ_JASNFN010000035.1"/>
</dbReference>
<dbReference type="InterPro" id="IPR005662">
    <property type="entry name" value="GTPase_Era-like"/>
</dbReference>
<gene>
    <name evidence="3" type="ORF">QOZ88_20375</name>
</gene>
<keyword evidence="1" id="KW-1133">Transmembrane helix</keyword>